<dbReference type="PROSITE" id="PS50110">
    <property type="entry name" value="RESPONSE_REGULATORY"/>
    <property type="match status" value="1"/>
</dbReference>
<evidence type="ECO:0000256" key="1">
    <source>
        <dbReference type="ARBA" id="ARBA00022553"/>
    </source>
</evidence>
<protein>
    <recommendedName>
        <fullName evidence="3">Response regulatory domain-containing protein</fullName>
    </recommendedName>
</protein>
<proteinExistence type="predicted"/>
<reference evidence="5" key="1">
    <citation type="submission" date="2014-06" db="EMBL/GenBank/DDBJ databases">
        <authorList>
            <person name="Winans N.J."/>
            <person name="Newell P.D."/>
            <person name="Douglas A.E."/>
        </authorList>
    </citation>
    <scope>NUCLEOTIDE SEQUENCE [LARGE SCALE GENOMIC DNA]</scope>
    <source>
        <strain evidence="5">DmL_052</strain>
    </source>
</reference>
<dbReference type="AlphaFoldDB" id="A0A251ZUF7"/>
<dbReference type="PANTHER" id="PTHR44591:SF21">
    <property type="entry name" value="TWO-COMPONENT RESPONSE REGULATOR"/>
    <property type="match status" value="1"/>
</dbReference>
<dbReference type="PANTHER" id="PTHR44591">
    <property type="entry name" value="STRESS RESPONSE REGULATOR PROTEIN 1"/>
    <property type="match status" value="1"/>
</dbReference>
<dbReference type="GO" id="GO:0000160">
    <property type="term" value="P:phosphorelay signal transduction system"/>
    <property type="evidence" value="ECO:0007669"/>
    <property type="project" value="InterPro"/>
</dbReference>
<dbReference type="SMART" id="SM00448">
    <property type="entry name" value="REC"/>
    <property type="match status" value="1"/>
</dbReference>
<dbReference type="InterPro" id="IPR050595">
    <property type="entry name" value="Bact_response_regulator"/>
</dbReference>
<comment type="caution">
    <text evidence="4">The sequence shown here is derived from an EMBL/GenBank/DDBJ whole genome shotgun (WGS) entry which is preliminary data.</text>
</comment>
<feature type="domain" description="Response regulatory" evidence="3">
    <location>
        <begin position="11"/>
        <end position="128"/>
    </location>
</feature>
<gene>
    <name evidence="4" type="ORF">HK18_09610</name>
</gene>
<dbReference type="InterPro" id="IPR001789">
    <property type="entry name" value="Sig_transdc_resp-reg_receiver"/>
</dbReference>
<evidence type="ECO:0000313" key="4">
    <source>
        <dbReference type="EMBL" id="OUI78287.1"/>
    </source>
</evidence>
<sequence length="130" mass="14542">MNEEKDKSKKLILVVEDDSVLRPLLVELLNEMEYNVLVAEDGQQALSLLQDLNDKQNNIDLLLTDIGLPGMNGNDLAKTAREMWPNLSILFITGYSHGVGKLPIDDNIKLITKPFSLGVLTKRVEELVAR</sequence>
<dbReference type="Proteomes" id="UP000194946">
    <property type="component" value="Unassembled WGS sequence"/>
</dbReference>
<dbReference type="Pfam" id="PF00072">
    <property type="entry name" value="Response_reg"/>
    <property type="match status" value="1"/>
</dbReference>
<organism evidence="4 5">
    <name type="scientific">Commensalibacter intestini</name>
    <dbReference type="NCBI Taxonomy" id="479936"/>
    <lineage>
        <taxon>Bacteria</taxon>
        <taxon>Pseudomonadati</taxon>
        <taxon>Pseudomonadota</taxon>
        <taxon>Alphaproteobacteria</taxon>
        <taxon>Acetobacterales</taxon>
        <taxon>Acetobacteraceae</taxon>
    </lineage>
</organism>
<keyword evidence="1 2" id="KW-0597">Phosphoprotein</keyword>
<dbReference type="EMBL" id="JOPB01000007">
    <property type="protein sequence ID" value="OUI78287.1"/>
    <property type="molecule type" value="Genomic_DNA"/>
</dbReference>
<evidence type="ECO:0000313" key="5">
    <source>
        <dbReference type="Proteomes" id="UP000194946"/>
    </source>
</evidence>
<accession>A0A251ZUF7</accession>
<dbReference type="SUPFAM" id="SSF52172">
    <property type="entry name" value="CheY-like"/>
    <property type="match status" value="1"/>
</dbReference>
<name>A0A251ZUF7_9PROT</name>
<dbReference type="Gene3D" id="3.40.50.2300">
    <property type="match status" value="1"/>
</dbReference>
<evidence type="ECO:0000256" key="2">
    <source>
        <dbReference type="PROSITE-ProRule" id="PRU00169"/>
    </source>
</evidence>
<keyword evidence="5" id="KW-1185">Reference proteome</keyword>
<dbReference type="InterPro" id="IPR011006">
    <property type="entry name" value="CheY-like_superfamily"/>
</dbReference>
<feature type="modified residue" description="4-aspartylphosphate" evidence="2">
    <location>
        <position position="65"/>
    </location>
</feature>
<evidence type="ECO:0000259" key="3">
    <source>
        <dbReference type="PROSITE" id="PS50110"/>
    </source>
</evidence>